<accession>S4RFT9</accession>
<dbReference type="GeneTree" id="ENSGT00940000163794"/>
<evidence type="ECO:0000313" key="5">
    <source>
        <dbReference type="Ensembl" id="ENSPMAP00000004071.1"/>
    </source>
</evidence>
<dbReference type="GO" id="GO:0032259">
    <property type="term" value="P:methylation"/>
    <property type="evidence" value="ECO:0007669"/>
    <property type="project" value="UniProtKB-KW"/>
</dbReference>
<dbReference type="PANTHER" id="PTHR44942">
    <property type="entry name" value="METHYLTRANSF_11 DOMAIN-CONTAINING PROTEIN"/>
    <property type="match status" value="1"/>
</dbReference>
<dbReference type="InterPro" id="IPR051052">
    <property type="entry name" value="Diverse_substrate_MTase"/>
</dbReference>
<dbReference type="Gene3D" id="3.40.50.150">
    <property type="entry name" value="Vaccinia Virus protein VP39"/>
    <property type="match status" value="1"/>
</dbReference>
<evidence type="ECO:0000256" key="1">
    <source>
        <dbReference type="ARBA" id="ARBA00008361"/>
    </source>
</evidence>
<comment type="similarity">
    <text evidence="1">Belongs to the methyltransferase superfamily.</text>
</comment>
<dbReference type="InterPro" id="IPR013216">
    <property type="entry name" value="Methyltransf_11"/>
</dbReference>
<evidence type="ECO:0000256" key="2">
    <source>
        <dbReference type="ARBA" id="ARBA00022603"/>
    </source>
</evidence>
<proteinExistence type="inferred from homology"/>
<dbReference type="Pfam" id="PF08241">
    <property type="entry name" value="Methyltransf_11"/>
    <property type="match status" value="1"/>
</dbReference>
<dbReference type="SUPFAM" id="SSF53335">
    <property type="entry name" value="S-adenosyl-L-methionine-dependent methyltransferases"/>
    <property type="match status" value="1"/>
</dbReference>
<evidence type="ECO:0000259" key="4">
    <source>
        <dbReference type="Pfam" id="PF08241"/>
    </source>
</evidence>
<reference evidence="5" key="2">
    <citation type="submission" date="2025-09" db="UniProtKB">
        <authorList>
            <consortium name="Ensembl"/>
        </authorList>
    </citation>
    <scope>IDENTIFICATION</scope>
</reference>
<reference evidence="5" key="1">
    <citation type="submission" date="2025-08" db="UniProtKB">
        <authorList>
            <consortium name="Ensembl"/>
        </authorList>
    </citation>
    <scope>IDENTIFICATION</scope>
</reference>
<keyword evidence="3" id="KW-0808">Transferase</keyword>
<dbReference type="OMA" id="RTHEFED"/>
<dbReference type="Ensembl" id="ENSPMAT00000004088.1">
    <property type="protein sequence ID" value="ENSPMAP00000004071.1"/>
    <property type="gene ID" value="ENSPMAG00000003743.1"/>
</dbReference>
<feature type="domain" description="Methyltransferase type 11" evidence="4">
    <location>
        <begin position="46"/>
        <end position="137"/>
    </location>
</feature>
<dbReference type="InterPro" id="IPR029063">
    <property type="entry name" value="SAM-dependent_MTases_sf"/>
</dbReference>
<protein>
    <submittedName>
        <fullName evidence="5">Zgc:162396</fullName>
    </submittedName>
</protein>
<name>S4RFT9_PETMA</name>
<dbReference type="STRING" id="7757.ENSPMAP00000004071"/>
<dbReference type="CDD" id="cd02440">
    <property type="entry name" value="AdoMet_MTases"/>
    <property type="match status" value="1"/>
</dbReference>
<keyword evidence="2" id="KW-0489">Methyltransferase</keyword>
<dbReference type="GO" id="GO:0008757">
    <property type="term" value="F:S-adenosylmethionine-dependent methyltransferase activity"/>
    <property type="evidence" value="ECO:0007669"/>
    <property type="project" value="InterPro"/>
</dbReference>
<sequence length="244" mass="27233">MAFRLFERPEHAEAYNLYHPGVPDAAFRAIMDYVRAKTGGVPSLAVDVGCGSGQCTRLLSRCCPRVVGVDVSEAMIREATRVNRTENIAYTVGTAEKLPFLDGSVGLLCATSAANVFNLPDFVREAARVLQPGGCLAVYAMLYPMRLKYGGVSSELTAILQEMLEELRPYEHERMRHLRNGYADIYTGITFADKERKEGIELSVQMTLQDLLRFIGCFSEYQALRKENPKRGDTFMQSLGQRCV</sequence>
<organism evidence="5">
    <name type="scientific">Petromyzon marinus</name>
    <name type="common">Sea lamprey</name>
    <dbReference type="NCBI Taxonomy" id="7757"/>
    <lineage>
        <taxon>Eukaryota</taxon>
        <taxon>Metazoa</taxon>
        <taxon>Chordata</taxon>
        <taxon>Craniata</taxon>
        <taxon>Vertebrata</taxon>
        <taxon>Cyclostomata</taxon>
        <taxon>Hyperoartia</taxon>
        <taxon>Petromyzontiformes</taxon>
        <taxon>Petromyzontidae</taxon>
        <taxon>Petromyzon</taxon>
    </lineage>
</organism>
<dbReference type="HOGENOM" id="CLU_049344_5_2_1"/>
<evidence type="ECO:0000256" key="3">
    <source>
        <dbReference type="ARBA" id="ARBA00022679"/>
    </source>
</evidence>
<dbReference type="AlphaFoldDB" id="S4RFT9"/>
<dbReference type="PANTHER" id="PTHR44942:SF4">
    <property type="entry name" value="METHYLTRANSFERASE TYPE 11 DOMAIN-CONTAINING PROTEIN"/>
    <property type="match status" value="1"/>
</dbReference>